<evidence type="ECO:0000313" key="3">
    <source>
        <dbReference type="Proteomes" id="UP001231189"/>
    </source>
</evidence>
<organism evidence="2 3">
    <name type="scientific">Lolium multiflorum</name>
    <name type="common">Italian ryegrass</name>
    <name type="synonym">Lolium perenne subsp. multiflorum</name>
    <dbReference type="NCBI Taxonomy" id="4521"/>
    <lineage>
        <taxon>Eukaryota</taxon>
        <taxon>Viridiplantae</taxon>
        <taxon>Streptophyta</taxon>
        <taxon>Embryophyta</taxon>
        <taxon>Tracheophyta</taxon>
        <taxon>Spermatophyta</taxon>
        <taxon>Magnoliopsida</taxon>
        <taxon>Liliopsida</taxon>
        <taxon>Poales</taxon>
        <taxon>Poaceae</taxon>
        <taxon>BOP clade</taxon>
        <taxon>Pooideae</taxon>
        <taxon>Poodae</taxon>
        <taxon>Poeae</taxon>
        <taxon>Poeae Chloroplast Group 2 (Poeae type)</taxon>
        <taxon>Loliodinae</taxon>
        <taxon>Loliinae</taxon>
        <taxon>Lolium</taxon>
    </lineage>
</organism>
<dbReference type="EMBL" id="JAUUTY010000003">
    <property type="protein sequence ID" value="KAK1663061.1"/>
    <property type="molecule type" value="Genomic_DNA"/>
</dbReference>
<dbReference type="AlphaFoldDB" id="A0AAD8SRI4"/>
<feature type="region of interest" description="Disordered" evidence="1">
    <location>
        <begin position="21"/>
        <end position="40"/>
    </location>
</feature>
<protein>
    <submittedName>
        <fullName evidence="2">Uncharacterized protein</fullName>
    </submittedName>
</protein>
<sequence>MVATARQEADTLKKEIGQLKKKLKDEEKEKAEAQTEVKEKEDNLRNSVKALLAVDIPANTIGKPPADSAADAIYFAVDSGELVRVLL</sequence>
<dbReference type="Proteomes" id="UP001231189">
    <property type="component" value="Unassembled WGS sequence"/>
</dbReference>
<keyword evidence="3" id="KW-1185">Reference proteome</keyword>
<comment type="caution">
    <text evidence="2">The sequence shown here is derived from an EMBL/GenBank/DDBJ whole genome shotgun (WGS) entry which is preliminary data.</text>
</comment>
<accession>A0AAD8SRI4</accession>
<evidence type="ECO:0000256" key="1">
    <source>
        <dbReference type="SAM" id="MobiDB-lite"/>
    </source>
</evidence>
<gene>
    <name evidence="2" type="ORF">QYE76_051220</name>
</gene>
<name>A0AAD8SRI4_LOLMU</name>
<proteinExistence type="predicted"/>
<reference evidence="2" key="1">
    <citation type="submission" date="2023-07" db="EMBL/GenBank/DDBJ databases">
        <title>A chromosome-level genome assembly of Lolium multiflorum.</title>
        <authorList>
            <person name="Chen Y."/>
            <person name="Copetti D."/>
            <person name="Kolliker R."/>
            <person name="Studer B."/>
        </authorList>
    </citation>
    <scope>NUCLEOTIDE SEQUENCE</scope>
    <source>
        <strain evidence="2">02402/16</strain>
        <tissue evidence="2">Leaf</tissue>
    </source>
</reference>
<evidence type="ECO:0000313" key="2">
    <source>
        <dbReference type="EMBL" id="KAK1663061.1"/>
    </source>
</evidence>